<dbReference type="Pfam" id="PF00069">
    <property type="entry name" value="Pkinase"/>
    <property type="match status" value="1"/>
</dbReference>
<dbReference type="GO" id="GO:0005524">
    <property type="term" value="F:ATP binding"/>
    <property type="evidence" value="ECO:0007669"/>
    <property type="project" value="UniProtKB-KW"/>
</dbReference>
<sequence length="1057" mass="119289">MEGCKKRILKEFLVQILDSPKDREHSKFVGDLPAHKTISVVNLTPSNNRKPILFKISVFPKEIGFSHGNGQSVSSSSEVSRNFSGAKLQNVYLVSTVDGLLHGYDRSSGDRLWSLGEPESGSFHQDYPFHSKNEIRQFTPSSLLSSSDDKSFSAFQTASYVSGNDTLWFVEPIEGGILYAFNVKTGLVRVPHSLRSLVNASPIRLLDNNIFVGSKQTTLLTIDALSGKIFSQYDSRGNIEGVRSTVSSLYSSSLPSHLSKADDSSQSNEYDYYQMKSDDAVDSLDILDENQREASLSSKAVIDIARTEYKVSIYQGASLLLDIIFVEWSPSKTDLIHSSSYRTPLDSKLAFPNAEDDLIILDLKQKRVVQNINLELPATSVFDVVSFPELSAEEYSHYPNSRLLHQPIDVFIQNMFPNLFLNKTENVYLNTLSPYNWYAMSTKQFPLVSAIPNAPCYLYQGSHVPISSIVGLHPLRTADVPLLSLPAECFPEYYLEGIDSNGLTLSSDQSQVPLLDAGDSGSPYTIMYWSIPVISITLVSGLFIFFILRQTFNSNDHMPESSNIATTDVTKVDIARRRRRNRKKKRTATDEHEHAINAIVENSTLTQADDTKTVGSIGPIIQKSTNQNSDGSLTLNSLTIFPDILGYGSHGTIVYRGKYEDRDVAVKRILLDFYELATREIQLLQKSDDHPNIVRYYCRQQSDKFLYVVIELGECTLAEVIEHPLVYNEMVQEIDRIFLLYQIALGLRHLHNLDLVHRDLKPQNILLSRKVTKNSNLVIKPLISDFGLSKKVNFNQSSFHNTTFEAAGSYGWRSQEILRGLISQEAKEIHCTSHEGRIRQASHATDIFALGCIFYFTLSGGKHPFGNQYECESNILKGEYDLEDLGLMGEYGTLAVDLISKMISFSPKDRPTIENVVNHPLFWSYSKKLDFLIDVSDRFEVEERDPPSPLLQCLENNAILVVGKDWMTELHSSLVDNLGRYRKYDGSKILDILRVLRNKRHHYQDLPDAVRALLGSLPDGFTAYFTEKFPLLLLHCFNVVKAELSEEPQFQRYFMAN</sequence>
<name>S9Q0S3_SCHOY</name>
<evidence type="ECO:0000256" key="4">
    <source>
        <dbReference type="ARBA" id="ARBA00022679"/>
    </source>
</evidence>
<dbReference type="Pfam" id="PF06479">
    <property type="entry name" value="Ribonuc_2-5A"/>
    <property type="match status" value="1"/>
</dbReference>
<dbReference type="InterPro" id="IPR015943">
    <property type="entry name" value="WD40/YVTN_repeat-like_dom_sf"/>
</dbReference>
<evidence type="ECO:0000256" key="13">
    <source>
        <dbReference type="ARBA" id="ARBA00048659"/>
    </source>
</evidence>
<feature type="domain" description="Protein kinase" evidence="16">
    <location>
        <begin position="639"/>
        <end position="922"/>
    </location>
</feature>
<dbReference type="InterPro" id="IPR011009">
    <property type="entry name" value="Kinase-like_dom_sf"/>
</dbReference>
<dbReference type="EMBL" id="KE503206">
    <property type="protein sequence ID" value="EPX74891.1"/>
    <property type="molecule type" value="Genomic_DNA"/>
</dbReference>
<evidence type="ECO:0000256" key="12">
    <source>
        <dbReference type="ARBA" id="ARBA00023136"/>
    </source>
</evidence>
<dbReference type="SUPFAM" id="SSF50998">
    <property type="entry name" value="Quinoprotein alcohol dehydrogenase-like"/>
    <property type="match status" value="1"/>
</dbReference>
<keyword evidence="6" id="KW-0732">Signal</keyword>
<evidence type="ECO:0000256" key="9">
    <source>
        <dbReference type="ARBA" id="ARBA00022801"/>
    </source>
</evidence>
<evidence type="ECO:0000256" key="3">
    <source>
        <dbReference type="ARBA" id="ARBA00022527"/>
    </source>
</evidence>
<protein>
    <recommendedName>
        <fullName evidence="2">non-specific serine/threonine protein kinase</fullName>
        <ecNumber evidence="2">2.7.11.1</ecNumber>
    </recommendedName>
</protein>
<dbReference type="GO" id="GO:0004521">
    <property type="term" value="F:RNA endonuclease activity"/>
    <property type="evidence" value="ECO:0007669"/>
    <property type="project" value="EnsemblFungi"/>
</dbReference>
<dbReference type="FunFam" id="3.30.200.20:FF:000077">
    <property type="entry name" value="Putative Serine/threonine-protein kinase/endoribonuclease IRE1"/>
    <property type="match status" value="1"/>
</dbReference>
<dbReference type="FunFam" id="1.20.1440.180:FF:000002">
    <property type="entry name" value="Serine/threonine-protein kinase/endoribonuclease IRE1"/>
    <property type="match status" value="1"/>
</dbReference>
<dbReference type="Gene3D" id="3.30.200.20">
    <property type="entry name" value="Phosphorylase Kinase, domain 1"/>
    <property type="match status" value="1"/>
</dbReference>
<evidence type="ECO:0000256" key="14">
    <source>
        <dbReference type="ARBA" id="ARBA00048977"/>
    </source>
</evidence>
<dbReference type="GO" id="GO:0051082">
    <property type="term" value="F:unfolded protein binding"/>
    <property type="evidence" value="ECO:0007669"/>
    <property type="project" value="TreeGrafter"/>
</dbReference>
<dbReference type="VEuPathDB" id="FungiDB:SOCG_02371"/>
<dbReference type="GO" id="GO:0004674">
    <property type="term" value="F:protein serine/threonine kinase activity"/>
    <property type="evidence" value="ECO:0007669"/>
    <property type="project" value="UniProtKB-KW"/>
</dbReference>
<dbReference type="PANTHER" id="PTHR13954:SF6">
    <property type="entry name" value="NON-SPECIFIC SERINE_THREONINE PROTEIN KINASE"/>
    <property type="match status" value="1"/>
</dbReference>
<feature type="transmembrane region" description="Helical" evidence="15">
    <location>
        <begin position="526"/>
        <end position="548"/>
    </location>
</feature>
<evidence type="ECO:0000256" key="2">
    <source>
        <dbReference type="ARBA" id="ARBA00012513"/>
    </source>
</evidence>
<evidence type="ECO:0000256" key="10">
    <source>
        <dbReference type="ARBA" id="ARBA00022840"/>
    </source>
</evidence>
<organism evidence="18 19">
    <name type="scientific">Schizosaccharomyces octosporus (strain yFS286)</name>
    <name type="common">Fission yeast</name>
    <name type="synonym">Octosporomyces octosporus</name>
    <dbReference type="NCBI Taxonomy" id="483514"/>
    <lineage>
        <taxon>Eukaryota</taxon>
        <taxon>Fungi</taxon>
        <taxon>Dikarya</taxon>
        <taxon>Ascomycota</taxon>
        <taxon>Taphrinomycotina</taxon>
        <taxon>Schizosaccharomycetes</taxon>
        <taxon>Schizosaccharomycetales</taxon>
        <taxon>Schizosaccharomycetaceae</taxon>
        <taxon>Schizosaccharomyces</taxon>
    </lineage>
</organism>
<dbReference type="InterPro" id="IPR038357">
    <property type="entry name" value="KEN_sf"/>
</dbReference>
<evidence type="ECO:0000256" key="8">
    <source>
        <dbReference type="ARBA" id="ARBA00022777"/>
    </source>
</evidence>
<dbReference type="GO" id="GO:0036498">
    <property type="term" value="P:IRE1-mediated unfolded protein response"/>
    <property type="evidence" value="ECO:0007669"/>
    <property type="project" value="EnsemblFungi"/>
</dbReference>
<dbReference type="GO" id="GO:0070059">
    <property type="term" value="P:intrinsic apoptotic signaling pathway in response to endoplasmic reticulum stress"/>
    <property type="evidence" value="ECO:0007669"/>
    <property type="project" value="TreeGrafter"/>
</dbReference>
<dbReference type="OrthoDB" id="63989at2759"/>
<keyword evidence="8 18" id="KW-0418">Kinase</keyword>
<evidence type="ECO:0000256" key="1">
    <source>
        <dbReference type="ARBA" id="ARBA00004479"/>
    </source>
</evidence>
<dbReference type="Gene3D" id="1.10.510.10">
    <property type="entry name" value="Transferase(Phosphotransferase) domain 1"/>
    <property type="match status" value="1"/>
</dbReference>
<dbReference type="CDD" id="cd10422">
    <property type="entry name" value="RNase_Ire1"/>
    <property type="match status" value="1"/>
</dbReference>
<dbReference type="GO" id="GO:0006397">
    <property type="term" value="P:mRNA processing"/>
    <property type="evidence" value="ECO:0007669"/>
    <property type="project" value="InterPro"/>
</dbReference>
<dbReference type="InterPro" id="IPR045133">
    <property type="entry name" value="IRE1/2-like"/>
</dbReference>
<evidence type="ECO:0000256" key="7">
    <source>
        <dbReference type="ARBA" id="ARBA00022741"/>
    </source>
</evidence>
<dbReference type="HOGENOM" id="CLU_004875_2_1_1"/>
<keyword evidence="19" id="KW-1185">Reference proteome</keyword>
<evidence type="ECO:0000256" key="15">
    <source>
        <dbReference type="SAM" id="Phobius"/>
    </source>
</evidence>
<gene>
    <name evidence="18" type="ORF">SOCG_02371</name>
</gene>
<dbReference type="Gene3D" id="2.130.10.10">
    <property type="entry name" value="YVTN repeat-like/Quinoprotein amine dehydrogenase"/>
    <property type="match status" value="1"/>
</dbReference>
<dbReference type="InterPro" id="IPR000719">
    <property type="entry name" value="Prot_kinase_dom"/>
</dbReference>
<dbReference type="SMART" id="SM00220">
    <property type="entry name" value="S_TKc"/>
    <property type="match status" value="1"/>
</dbReference>
<keyword evidence="4" id="KW-0808">Transferase</keyword>
<reference evidence="18 19" key="1">
    <citation type="journal article" date="2011" name="Science">
        <title>Comparative functional genomics of the fission yeasts.</title>
        <authorList>
            <person name="Rhind N."/>
            <person name="Chen Z."/>
            <person name="Yassour M."/>
            <person name="Thompson D.A."/>
            <person name="Haas B.J."/>
            <person name="Habib N."/>
            <person name="Wapinski I."/>
            <person name="Roy S."/>
            <person name="Lin M.F."/>
            <person name="Heiman D.I."/>
            <person name="Young S.K."/>
            <person name="Furuya K."/>
            <person name="Guo Y."/>
            <person name="Pidoux A."/>
            <person name="Chen H.M."/>
            <person name="Robbertse B."/>
            <person name="Goldberg J.M."/>
            <person name="Aoki K."/>
            <person name="Bayne E.H."/>
            <person name="Berlin A.M."/>
            <person name="Desjardins C.A."/>
            <person name="Dobbs E."/>
            <person name="Dukaj L."/>
            <person name="Fan L."/>
            <person name="FitzGerald M.G."/>
            <person name="French C."/>
            <person name="Gujja S."/>
            <person name="Hansen K."/>
            <person name="Keifenheim D."/>
            <person name="Levin J.Z."/>
            <person name="Mosher R.A."/>
            <person name="Mueller C.A."/>
            <person name="Pfiffner J."/>
            <person name="Priest M."/>
            <person name="Russ C."/>
            <person name="Smialowska A."/>
            <person name="Swoboda P."/>
            <person name="Sykes S.M."/>
            <person name="Vaughn M."/>
            <person name="Vengrova S."/>
            <person name="Yoder R."/>
            <person name="Zeng Q."/>
            <person name="Allshire R."/>
            <person name="Baulcombe D."/>
            <person name="Birren B.W."/>
            <person name="Brown W."/>
            <person name="Ekwall K."/>
            <person name="Kellis M."/>
            <person name="Leatherwood J."/>
            <person name="Levin H."/>
            <person name="Margalit H."/>
            <person name="Martienssen R."/>
            <person name="Nieduszynski C.A."/>
            <person name="Spatafora J.W."/>
            <person name="Friedman N."/>
            <person name="Dalgaard J.Z."/>
            <person name="Baumann P."/>
            <person name="Niki H."/>
            <person name="Regev A."/>
            <person name="Nusbaum C."/>
        </authorList>
    </citation>
    <scope>NUCLEOTIDE SEQUENCE [LARGE SCALE GENOMIC DNA]</scope>
    <source>
        <strain evidence="19">yFS286</strain>
    </source>
</reference>
<keyword evidence="10" id="KW-0067">ATP-binding</keyword>
<keyword evidence="3" id="KW-0723">Serine/threonine-protein kinase</keyword>
<dbReference type="PROSITE" id="PS00108">
    <property type="entry name" value="PROTEIN_KINASE_ST"/>
    <property type="match status" value="1"/>
</dbReference>
<dbReference type="OMA" id="IRYYCSE"/>
<dbReference type="GO" id="GO:0140501">
    <property type="term" value="P:positive regulation of reticulophagy"/>
    <property type="evidence" value="ECO:0007669"/>
    <property type="project" value="EnsemblFungi"/>
</dbReference>
<dbReference type="AlphaFoldDB" id="S9Q0S3"/>
<evidence type="ECO:0000256" key="5">
    <source>
        <dbReference type="ARBA" id="ARBA00022692"/>
    </source>
</evidence>
<dbReference type="Gene3D" id="1.20.1440.180">
    <property type="entry name" value="KEN domain"/>
    <property type="match status" value="1"/>
</dbReference>
<evidence type="ECO:0000313" key="19">
    <source>
        <dbReference type="Proteomes" id="UP000016088"/>
    </source>
</evidence>
<evidence type="ECO:0000313" key="18">
    <source>
        <dbReference type="EMBL" id="EPX74891.1"/>
    </source>
</evidence>
<dbReference type="GO" id="GO:0016787">
    <property type="term" value="F:hydrolase activity"/>
    <property type="evidence" value="ECO:0007669"/>
    <property type="project" value="UniProtKB-KW"/>
</dbReference>
<comment type="catalytic activity">
    <reaction evidence="13">
        <text>L-threonyl-[protein] + ATP = O-phospho-L-threonyl-[protein] + ADP + H(+)</text>
        <dbReference type="Rhea" id="RHEA:46608"/>
        <dbReference type="Rhea" id="RHEA-COMP:11060"/>
        <dbReference type="Rhea" id="RHEA-COMP:11605"/>
        <dbReference type="ChEBI" id="CHEBI:15378"/>
        <dbReference type="ChEBI" id="CHEBI:30013"/>
        <dbReference type="ChEBI" id="CHEBI:30616"/>
        <dbReference type="ChEBI" id="CHEBI:61977"/>
        <dbReference type="ChEBI" id="CHEBI:456216"/>
        <dbReference type="EC" id="2.7.11.1"/>
    </reaction>
    <physiologicalReaction direction="left-to-right" evidence="13">
        <dbReference type="Rhea" id="RHEA:46609"/>
    </physiologicalReaction>
</comment>
<dbReference type="InterPro" id="IPR008271">
    <property type="entry name" value="Ser/Thr_kinase_AS"/>
</dbReference>
<evidence type="ECO:0000256" key="6">
    <source>
        <dbReference type="ARBA" id="ARBA00022729"/>
    </source>
</evidence>
<dbReference type="SMART" id="SM00564">
    <property type="entry name" value="PQQ"/>
    <property type="match status" value="2"/>
</dbReference>
<comment type="subcellular location">
    <subcellularLocation>
        <location evidence="1">Membrane</location>
        <topology evidence="1">Single-pass type I membrane protein</topology>
    </subcellularLocation>
</comment>
<accession>S9Q0S3</accession>
<dbReference type="PROSITE" id="PS50011">
    <property type="entry name" value="PROTEIN_KINASE_DOM"/>
    <property type="match status" value="1"/>
</dbReference>
<evidence type="ECO:0000259" key="17">
    <source>
        <dbReference type="PROSITE" id="PS51392"/>
    </source>
</evidence>
<dbReference type="GO" id="GO:0010628">
    <property type="term" value="P:positive regulation of gene expression"/>
    <property type="evidence" value="ECO:0007669"/>
    <property type="project" value="EnsemblFungi"/>
</dbReference>
<keyword evidence="5 15" id="KW-0812">Transmembrane</keyword>
<dbReference type="GO" id="GO:1990604">
    <property type="term" value="C:IRE1-TRAF2-ASK1 complex"/>
    <property type="evidence" value="ECO:0007669"/>
    <property type="project" value="TreeGrafter"/>
</dbReference>
<feature type="domain" description="KEN" evidence="17">
    <location>
        <begin position="925"/>
        <end position="1056"/>
    </location>
</feature>
<evidence type="ECO:0000256" key="11">
    <source>
        <dbReference type="ARBA" id="ARBA00022989"/>
    </source>
</evidence>
<keyword evidence="12 15" id="KW-0472">Membrane</keyword>
<keyword evidence="7" id="KW-0547">Nucleotide-binding</keyword>
<dbReference type="PROSITE" id="PS51392">
    <property type="entry name" value="KEN"/>
    <property type="match status" value="1"/>
</dbReference>
<dbReference type="InterPro" id="IPR011047">
    <property type="entry name" value="Quinoprotein_ADH-like_sf"/>
</dbReference>
<keyword evidence="11 15" id="KW-1133">Transmembrane helix</keyword>
<dbReference type="EC" id="2.7.11.1" evidence="2"/>
<dbReference type="InterPro" id="IPR018391">
    <property type="entry name" value="PQQ_b-propeller_rpt"/>
</dbReference>
<dbReference type="GeneID" id="25031348"/>
<dbReference type="PANTHER" id="PTHR13954">
    <property type="entry name" value="IRE1-RELATED"/>
    <property type="match status" value="1"/>
</dbReference>
<dbReference type="SUPFAM" id="SSF56112">
    <property type="entry name" value="Protein kinase-like (PK-like)"/>
    <property type="match status" value="1"/>
</dbReference>
<dbReference type="eggNOG" id="KOG1027">
    <property type="taxonomic scope" value="Eukaryota"/>
</dbReference>
<dbReference type="SMART" id="SM00580">
    <property type="entry name" value="PUG"/>
    <property type="match status" value="1"/>
</dbReference>
<dbReference type="RefSeq" id="XP_013016318.1">
    <property type="nucleotide sequence ID" value="XM_013160864.1"/>
</dbReference>
<dbReference type="Proteomes" id="UP000016088">
    <property type="component" value="Unassembled WGS sequence"/>
</dbReference>
<proteinExistence type="predicted"/>
<dbReference type="InterPro" id="IPR010513">
    <property type="entry name" value="KEN_dom"/>
</dbReference>
<keyword evidence="9" id="KW-0378">Hydrolase</keyword>
<comment type="catalytic activity">
    <reaction evidence="14">
        <text>L-seryl-[protein] + ATP = O-phospho-L-seryl-[protein] + ADP + H(+)</text>
        <dbReference type="Rhea" id="RHEA:17989"/>
        <dbReference type="Rhea" id="RHEA-COMP:9863"/>
        <dbReference type="Rhea" id="RHEA-COMP:11604"/>
        <dbReference type="ChEBI" id="CHEBI:15378"/>
        <dbReference type="ChEBI" id="CHEBI:29999"/>
        <dbReference type="ChEBI" id="CHEBI:30616"/>
        <dbReference type="ChEBI" id="CHEBI:83421"/>
        <dbReference type="ChEBI" id="CHEBI:456216"/>
        <dbReference type="EC" id="2.7.11.1"/>
    </reaction>
    <physiologicalReaction direction="left-to-right" evidence="14">
        <dbReference type="Rhea" id="RHEA:17990"/>
    </physiologicalReaction>
</comment>
<evidence type="ECO:0000259" key="16">
    <source>
        <dbReference type="PROSITE" id="PS50011"/>
    </source>
</evidence>